<evidence type="ECO:0000313" key="2">
    <source>
        <dbReference type="Proteomes" id="UP000618943"/>
    </source>
</evidence>
<gene>
    <name evidence="1" type="ORF">JFL43_21975</name>
</gene>
<comment type="caution">
    <text evidence="1">The sequence shown here is derived from an EMBL/GenBank/DDBJ whole genome shotgun (WGS) entry which is preliminary data.</text>
</comment>
<dbReference type="Pfam" id="PF07609">
    <property type="entry name" value="DUF1572"/>
    <property type="match status" value="1"/>
</dbReference>
<keyword evidence="2" id="KW-1185">Reference proteome</keyword>
<accession>A0ABS1HDG6</accession>
<dbReference type="InterPro" id="IPR011466">
    <property type="entry name" value="DUF1572"/>
</dbReference>
<organism evidence="1 2">
    <name type="scientific">Viridibacillus soli</name>
    <dbReference type="NCBI Taxonomy" id="2798301"/>
    <lineage>
        <taxon>Bacteria</taxon>
        <taxon>Bacillati</taxon>
        <taxon>Bacillota</taxon>
        <taxon>Bacilli</taxon>
        <taxon>Bacillales</taxon>
        <taxon>Caryophanaceae</taxon>
        <taxon>Viridibacillus</taxon>
    </lineage>
</organism>
<dbReference type="Proteomes" id="UP000618943">
    <property type="component" value="Unassembled WGS sequence"/>
</dbReference>
<reference evidence="1 2" key="1">
    <citation type="submission" date="2020-12" db="EMBL/GenBank/DDBJ databases">
        <title>YIM B01967 draft genome.</title>
        <authorList>
            <person name="Yan X."/>
        </authorList>
    </citation>
    <scope>NUCLEOTIDE SEQUENCE [LARGE SCALE GENOMIC DNA]</scope>
    <source>
        <strain evidence="1 2">YIM B01967</strain>
    </source>
</reference>
<name>A0ABS1HDG6_9BACL</name>
<proteinExistence type="predicted"/>
<sequence length="101" mass="12084">MKVKIRGEDHLVMEAIERQVSHYSYYVGQIIYLGKLLKTSEWQSLSIPKGRSDNRKDCFRSQWINRVCNWRVSKKGVINYRWFSSASSRSFLFGRIEYEKI</sequence>
<evidence type="ECO:0000313" key="1">
    <source>
        <dbReference type="EMBL" id="MBK3497430.1"/>
    </source>
</evidence>
<dbReference type="EMBL" id="JAEOAH010000073">
    <property type="protein sequence ID" value="MBK3497430.1"/>
    <property type="molecule type" value="Genomic_DNA"/>
</dbReference>
<protein>
    <submittedName>
        <fullName evidence="1">DUF1572 family protein</fullName>
    </submittedName>
</protein>